<feature type="transmembrane region" description="Helical" evidence="1">
    <location>
        <begin position="135"/>
        <end position="152"/>
    </location>
</feature>
<feature type="transmembrane region" description="Helical" evidence="1">
    <location>
        <begin position="301"/>
        <end position="324"/>
    </location>
</feature>
<proteinExistence type="predicted"/>
<feature type="transmembrane region" description="Helical" evidence="1">
    <location>
        <begin position="249"/>
        <end position="270"/>
    </location>
</feature>
<feature type="transmembrane region" description="Helical" evidence="1">
    <location>
        <begin position="110"/>
        <end position="128"/>
    </location>
</feature>
<organism evidence="2 3">
    <name type="scientific">Desulfofervidus auxilii</name>
    <dbReference type="NCBI Taxonomy" id="1621989"/>
    <lineage>
        <taxon>Bacteria</taxon>
        <taxon>Pseudomonadati</taxon>
        <taxon>Thermodesulfobacteriota</taxon>
        <taxon>Candidatus Desulfofervidia</taxon>
        <taxon>Candidatus Desulfofervidales</taxon>
        <taxon>Candidatus Desulfofervidaceae</taxon>
        <taxon>Candidatus Desulfofervidus</taxon>
    </lineage>
</organism>
<gene>
    <name evidence="2" type="ORF">HS1_000808</name>
</gene>
<feature type="transmembrane region" description="Helical" evidence="1">
    <location>
        <begin position="277"/>
        <end position="295"/>
    </location>
</feature>
<evidence type="ECO:0000313" key="2">
    <source>
        <dbReference type="EMBL" id="AMM40612.1"/>
    </source>
</evidence>
<sequence>MKFNQSKLIYFGVVLFFYFLTALPFFGIWFLPDDFVSIYGSMQNPLKLLFSREDYALFNRWFFTPLLPLSFKLDGHLFKLNPIGYHFHNYLVILMNAIVIYKIARFYLPGFHSLLSSLFFLFSIPAFVNIGALSWRHYIWGSLFTLLSFYLYKRFEQTNIRKFLISSIMCYLIAILFKSAFAPLPLAFFFLPKLRPSKRIKIFGIYMCIFLFYLIWRVYILGGFGGYFFIPSPTVSESIFTILFKIPYIISKTIWKIPFFIYFISIGLYFIKPRLGIYIFLMSLLSISPFIFTTVDNSYGFAPRFILLSAIISIAISFLIYYISRKIKNDLKNYVISFMCALILVLQVMDLPKAFSELNIQGKFVKNTCQRLSNQKFKIVYDRYVWIYNYFYLVKNQFFKKELNLVGIGTLTRDNLALDLYLYQKYICSLSEEDNIFIPSQGKVLKYRDLRKMLGTLERKQMLKKPDIRLNIKSHILKATIVDKRTDGMFKAYFFSRLGEKNIIFYGVPINKKSFSCPIRKGEQILFLFISPGKKFSVPLVFRG</sequence>
<protein>
    <submittedName>
        <fullName evidence="2">Membrane protein</fullName>
    </submittedName>
</protein>
<keyword evidence="1" id="KW-0812">Transmembrane</keyword>
<dbReference type="RefSeq" id="WP_066061283.1">
    <property type="nucleotide sequence ID" value="NZ_CP013015.1"/>
</dbReference>
<feature type="transmembrane region" description="Helical" evidence="1">
    <location>
        <begin position="164"/>
        <end position="191"/>
    </location>
</feature>
<accession>A0A7U4QJN8</accession>
<dbReference type="AlphaFoldDB" id="A0A7U4QJN8"/>
<dbReference type="Proteomes" id="UP000070560">
    <property type="component" value="Chromosome"/>
</dbReference>
<name>A0A7U4QJN8_DESA2</name>
<feature type="transmembrane region" description="Helical" evidence="1">
    <location>
        <begin position="331"/>
        <end position="349"/>
    </location>
</feature>
<keyword evidence="3" id="KW-1185">Reference proteome</keyword>
<evidence type="ECO:0000256" key="1">
    <source>
        <dbReference type="SAM" id="Phobius"/>
    </source>
</evidence>
<dbReference type="OrthoDB" id="9979814at2"/>
<keyword evidence="1" id="KW-0472">Membrane</keyword>
<dbReference type="KEGG" id="daw:HS1_000808"/>
<feature type="transmembrane region" description="Helical" evidence="1">
    <location>
        <begin position="9"/>
        <end position="31"/>
    </location>
</feature>
<keyword evidence="1" id="KW-1133">Transmembrane helix</keyword>
<feature type="transmembrane region" description="Helical" evidence="1">
    <location>
        <begin position="203"/>
        <end position="229"/>
    </location>
</feature>
<feature type="transmembrane region" description="Helical" evidence="1">
    <location>
        <begin position="85"/>
        <end position="104"/>
    </location>
</feature>
<reference evidence="2 3" key="1">
    <citation type="submission" date="2015-10" db="EMBL/GenBank/DDBJ databases">
        <title>Candidatus Desulfofervidus auxilii, a hydrogenotrophic sulfate-reducing bacterium involved in the thermophilic anaerobic oxidation of methane.</title>
        <authorList>
            <person name="Krukenberg V."/>
            <person name="Richter M."/>
            <person name="Wegener G."/>
        </authorList>
    </citation>
    <scope>NUCLEOTIDE SEQUENCE [LARGE SCALE GENOMIC DNA]</scope>
    <source>
        <strain evidence="2 3">HS1</strain>
    </source>
</reference>
<dbReference type="EMBL" id="CP013015">
    <property type="protein sequence ID" value="AMM40612.1"/>
    <property type="molecule type" value="Genomic_DNA"/>
</dbReference>
<evidence type="ECO:0000313" key="3">
    <source>
        <dbReference type="Proteomes" id="UP000070560"/>
    </source>
</evidence>